<sequence length="69" mass="7996">MEPLKALGLGAVTLFQSLIGFKINWNLLQERDCYQVLQFQSLIGFKINWNAYLLKEFIPLLKVSIPNRV</sequence>
<gene>
    <name evidence="1" type="ORF">MICAC_1590001</name>
</gene>
<dbReference type="EMBL" id="CAIJ01000067">
    <property type="protein sequence ID" value="CCI01101.1"/>
    <property type="molecule type" value="Genomic_DNA"/>
</dbReference>
<dbReference type="HOGENOM" id="CLU_209764_0_0_3"/>
<organism evidence="1 2">
    <name type="scientific">Microcystis aeruginosa PCC 9443</name>
    <dbReference type="NCBI Taxonomy" id="1160281"/>
    <lineage>
        <taxon>Bacteria</taxon>
        <taxon>Bacillati</taxon>
        <taxon>Cyanobacteriota</taxon>
        <taxon>Cyanophyceae</taxon>
        <taxon>Oscillatoriophycideae</taxon>
        <taxon>Chroococcales</taxon>
        <taxon>Microcystaceae</taxon>
        <taxon>Microcystis</taxon>
    </lineage>
</organism>
<protein>
    <submittedName>
        <fullName evidence="1">Uncharacterized protein</fullName>
    </submittedName>
</protein>
<dbReference type="AlphaFoldDB" id="I4FZJ0"/>
<proteinExistence type="predicted"/>
<name>I4FZJ0_MICAE</name>
<accession>I4FZJ0</accession>
<evidence type="ECO:0000313" key="1">
    <source>
        <dbReference type="EMBL" id="CCI01101.1"/>
    </source>
</evidence>
<comment type="caution">
    <text evidence="1">The sequence shown here is derived from an EMBL/GenBank/DDBJ whole genome shotgun (WGS) entry which is preliminary data.</text>
</comment>
<evidence type="ECO:0000313" key="2">
    <source>
        <dbReference type="Proteomes" id="UP000003480"/>
    </source>
</evidence>
<reference evidence="1 2" key="1">
    <citation type="submission" date="2012-04" db="EMBL/GenBank/DDBJ databases">
        <authorList>
            <person name="Genoscope - CEA"/>
        </authorList>
    </citation>
    <scope>NUCLEOTIDE SEQUENCE [LARGE SCALE GENOMIC DNA]</scope>
    <source>
        <strain evidence="1 2">9443</strain>
    </source>
</reference>
<dbReference type="Proteomes" id="UP000003480">
    <property type="component" value="Unassembled WGS sequence"/>
</dbReference>